<dbReference type="NCBIfam" id="TIGR03131">
    <property type="entry name" value="malonate_mdcH"/>
    <property type="match status" value="1"/>
</dbReference>
<dbReference type="Gene3D" id="3.30.70.250">
    <property type="entry name" value="Malonyl-CoA ACP transacylase, ACP-binding"/>
    <property type="match status" value="1"/>
</dbReference>
<dbReference type="GO" id="GO:0004314">
    <property type="term" value="F:[acyl-carrier-protein] S-malonyltransferase activity"/>
    <property type="evidence" value="ECO:0007669"/>
    <property type="project" value="TreeGrafter"/>
</dbReference>
<reference evidence="2 3" key="1">
    <citation type="submission" date="2018-10" db="EMBL/GenBank/DDBJ databases">
        <title>Genomic Encyclopedia of Type Strains, Phase IV (KMG-IV): sequencing the most valuable type-strain genomes for metagenomic binning, comparative biology and taxonomic classification.</title>
        <authorList>
            <person name="Goeker M."/>
        </authorList>
    </citation>
    <scope>NUCLEOTIDE SEQUENCE [LARGE SCALE GENOMIC DNA]</scope>
    <source>
        <strain evidence="2 3">DSM 23841</strain>
    </source>
</reference>
<evidence type="ECO:0000259" key="1">
    <source>
        <dbReference type="SMART" id="SM00827"/>
    </source>
</evidence>
<gene>
    <name evidence="2" type="ORF">DFR40_2512</name>
</gene>
<dbReference type="OrthoDB" id="9808564at2"/>
<accession>A0A495VRJ6</accession>
<dbReference type="EMBL" id="RBXP01000016">
    <property type="protein sequence ID" value="RKT51297.1"/>
    <property type="molecule type" value="Genomic_DNA"/>
</dbReference>
<dbReference type="GO" id="GO:0005829">
    <property type="term" value="C:cytosol"/>
    <property type="evidence" value="ECO:0007669"/>
    <property type="project" value="TreeGrafter"/>
</dbReference>
<dbReference type="InterPro" id="IPR001227">
    <property type="entry name" value="Ac_transferase_dom_sf"/>
</dbReference>
<keyword evidence="3" id="KW-1185">Reference proteome</keyword>
<keyword evidence="2" id="KW-0808">Transferase</keyword>
<sequence length="304" mass="31527">MRLALLFSGQGGQTPAHWRQLVDTGDTGLLSAVSAVVPEFHADKPSPSDWLAENKVAQPLIFAQQMVLWAELRDRLPQPVCVAGYSLGEMAACCVAGAFSPIQGVGLCAMRAALMDQAAPGEYGMLAVLGLAEAQVARLASAAGFAIAIRNAPRHLVLAGPQAARPELANALAAAGATRLVELAVRTPSHTARLVPAALAFGQHLAALADARLCCPVLSAIDATPARRAAPALAALARQLAEPLDWAACLQAIREMQPDAVLEIGPGNALARLFGELAPEIPVRASDDFRSCDGIVGWLASCTG</sequence>
<dbReference type="SUPFAM" id="SSF52151">
    <property type="entry name" value="FabD/lysophospholipase-like"/>
    <property type="match status" value="1"/>
</dbReference>
<dbReference type="RefSeq" id="WP_121458811.1">
    <property type="nucleotide sequence ID" value="NZ_RBXP01000016.1"/>
</dbReference>
<dbReference type="InterPro" id="IPR017554">
    <property type="entry name" value="Malonate_deCOase_MdcHsu"/>
</dbReference>
<comment type="caution">
    <text evidence="2">The sequence shown here is derived from an EMBL/GenBank/DDBJ whole genome shotgun (WGS) entry which is preliminary data.</text>
</comment>
<dbReference type="GO" id="GO:0006633">
    <property type="term" value="P:fatty acid biosynthetic process"/>
    <property type="evidence" value="ECO:0007669"/>
    <property type="project" value="TreeGrafter"/>
</dbReference>
<dbReference type="InterPro" id="IPR050858">
    <property type="entry name" value="Mal-CoA-ACP_Trans/PKS_FabD"/>
</dbReference>
<dbReference type="Proteomes" id="UP000270626">
    <property type="component" value="Unassembled WGS sequence"/>
</dbReference>
<dbReference type="SUPFAM" id="SSF55048">
    <property type="entry name" value="Probable ACP-binding domain of malonyl-CoA ACP transacylase"/>
    <property type="match status" value="1"/>
</dbReference>
<organism evidence="2 3">
    <name type="scientific">Azonexus fungiphilus</name>
    <dbReference type="NCBI Taxonomy" id="146940"/>
    <lineage>
        <taxon>Bacteria</taxon>
        <taxon>Pseudomonadati</taxon>
        <taxon>Pseudomonadota</taxon>
        <taxon>Betaproteobacteria</taxon>
        <taxon>Rhodocyclales</taxon>
        <taxon>Azonexaceae</taxon>
        <taxon>Azonexus</taxon>
    </lineage>
</organism>
<dbReference type="Pfam" id="PF00698">
    <property type="entry name" value="Acyl_transf_1"/>
    <property type="match status" value="1"/>
</dbReference>
<dbReference type="PANTHER" id="PTHR42681">
    <property type="entry name" value="MALONYL-COA-ACYL CARRIER PROTEIN TRANSACYLASE, MITOCHONDRIAL"/>
    <property type="match status" value="1"/>
</dbReference>
<dbReference type="PANTHER" id="PTHR42681:SF6">
    <property type="entry name" value="BLL0263 PROTEIN"/>
    <property type="match status" value="1"/>
</dbReference>
<dbReference type="InterPro" id="IPR016036">
    <property type="entry name" value="Malonyl_transacylase_ACP-bd"/>
</dbReference>
<evidence type="ECO:0000313" key="3">
    <source>
        <dbReference type="Proteomes" id="UP000270626"/>
    </source>
</evidence>
<dbReference type="AlphaFoldDB" id="A0A495VRJ6"/>
<feature type="domain" description="Malonyl-CoA:ACP transacylase (MAT)" evidence="1">
    <location>
        <begin position="6"/>
        <end position="304"/>
    </location>
</feature>
<dbReference type="Gene3D" id="3.40.366.10">
    <property type="entry name" value="Malonyl-Coenzyme A Acyl Carrier Protein, domain 2"/>
    <property type="match status" value="1"/>
</dbReference>
<dbReference type="InterPro" id="IPR014043">
    <property type="entry name" value="Acyl_transferase_dom"/>
</dbReference>
<name>A0A495VRJ6_9RHOO</name>
<dbReference type="InterPro" id="IPR016035">
    <property type="entry name" value="Acyl_Trfase/lysoPLipase"/>
</dbReference>
<dbReference type="SMART" id="SM00827">
    <property type="entry name" value="PKS_AT"/>
    <property type="match status" value="1"/>
</dbReference>
<protein>
    <submittedName>
        <fullName evidence="2">[acyl-carrier-protein] S-malonyltransferase</fullName>
    </submittedName>
</protein>
<proteinExistence type="predicted"/>
<evidence type="ECO:0000313" key="2">
    <source>
        <dbReference type="EMBL" id="RKT51297.1"/>
    </source>
</evidence>